<comment type="caution">
    <text evidence="1">The sequence shown here is derived from an EMBL/GenBank/DDBJ whole genome shotgun (WGS) entry which is preliminary data.</text>
</comment>
<accession>A0AA44F2S4</accession>
<protein>
    <submittedName>
        <fullName evidence="1">Uncharacterized protein</fullName>
    </submittedName>
</protein>
<reference evidence="1" key="1">
    <citation type="journal article" date="2020" name="Science">
        <title>Unexpected conservation and global transmission of agrobacterial virulence plasmids.</title>
        <authorList>
            <person name="Weisberg A.J."/>
            <person name="Davis E.W. 2nd"/>
            <person name="Tabima J."/>
            <person name="Belcher M.S."/>
            <person name="Miller M."/>
            <person name="Kuo C.H."/>
            <person name="Loper J.E."/>
            <person name="Grunwald N.J."/>
            <person name="Putnam M.L."/>
            <person name="Chang J.H."/>
        </authorList>
    </citation>
    <scope>NUCLEOTIDE SEQUENCE</scope>
    <source>
        <strain evidence="1">17-1853-1a</strain>
    </source>
</reference>
<sequence length="363" mass="41981">MLVVRTRLRPVDVYTYLVARFGRPNGFQNFLRKNDSDNWIHWDFNLKAGAIDVYFAGASREIHIFIAETMSDGDWDSFLGTVKRDFARVAKAKSSILKGLEKYYVFQNKFVALSGVCADLHATIVDTGPRESLPKRSSAYADDPAAFKETMKRIGERADQIYVSCLQLRLLTPIMAEAFVNMIILMFCKDETRDDRTAYQDLLRAKVPERLNALSEKCHGFLYPVDTKTEAYKVFMRVIQKRNFALHGNVDPVREQIETVYFDGRRPLFDEPGHHVEKFFDHLEALSEPDGVVTEYEGVHEFLIEIKNCMDKRAQAFFDQVIRDAYPGWWVQKRRVTRILPDKVIAGFTRGMKYDDELDLFPG</sequence>
<dbReference type="RefSeq" id="WP_065657783.1">
    <property type="nucleotide sequence ID" value="NZ_CP123841.1"/>
</dbReference>
<proteinExistence type="predicted"/>
<evidence type="ECO:0000313" key="2">
    <source>
        <dbReference type="Proteomes" id="UP000702952"/>
    </source>
</evidence>
<name>A0AA44F2S4_AGRTU</name>
<gene>
    <name evidence="1" type="ORF">G6M46_07610</name>
</gene>
<evidence type="ECO:0000313" key="1">
    <source>
        <dbReference type="EMBL" id="NTC28020.1"/>
    </source>
</evidence>
<dbReference type="Proteomes" id="UP000702952">
    <property type="component" value="Unassembled WGS sequence"/>
</dbReference>
<dbReference type="AlphaFoldDB" id="A0AA44F2S4"/>
<organism evidence="1 2">
    <name type="scientific">Agrobacterium tumefaciens</name>
    <dbReference type="NCBI Taxonomy" id="358"/>
    <lineage>
        <taxon>Bacteria</taxon>
        <taxon>Pseudomonadati</taxon>
        <taxon>Pseudomonadota</taxon>
        <taxon>Alphaproteobacteria</taxon>
        <taxon>Hyphomicrobiales</taxon>
        <taxon>Rhizobiaceae</taxon>
        <taxon>Rhizobium/Agrobacterium group</taxon>
        <taxon>Agrobacterium</taxon>
        <taxon>Agrobacterium tumefaciens complex</taxon>
    </lineage>
</organism>
<dbReference type="EMBL" id="JAAMAY010000013">
    <property type="protein sequence ID" value="NTC28020.1"/>
    <property type="molecule type" value="Genomic_DNA"/>
</dbReference>